<dbReference type="Gene3D" id="1.10.287.950">
    <property type="entry name" value="Methyl-accepting chemotaxis protein"/>
    <property type="match status" value="1"/>
</dbReference>
<organism evidence="11 12">
    <name type="scientific">Cytobacillus dafuensis</name>
    <name type="common">Bacillus dafuensis</name>
    <dbReference type="NCBI Taxonomy" id="1742359"/>
    <lineage>
        <taxon>Bacteria</taxon>
        <taxon>Bacillati</taxon>
        <taxon>Bacillota</taxon>
        <taxon>Bacilli</taxon>
        <taxon>Bacillales</taxon>
        <taxon>Bacillaceae</taxon>
        <taxon>Cytobacillus</taxon>
    </lineage>
</organism>
<dbReference type="CDD" id="cd06225">
    <property type="entry name" value="HAMP"/>
    <property type="match status" value="1"/>
</dbReference>
<keyword evidence="3 8" id="KW-0472">Membrane</keyword>
<evidence type="ECO:0000256" key="5">
    <source>
        <dbReference type="ARBA" id="ARBA00029447"/>
    </source>
</evidence>
<dbReference type="SMART" id="SM00283">
    <property type="entry name" value="MA"/>
    <property type="match status" value="1"/>
</dbReference>
<dbReference type="CDD" id="cd11386">
    <property type="entry name" value="MCP_signal"/>
    <property type="match status" value="1"/>
</dbReference>
<proteinExistence type="inferred from homology"/>
<dbReference type="PROSITE" id="PS50111">
    <property type="entry name" value="CHEMOTAXIS_TRANSDUC_2"/>
    <property type="match status" value="1"/>
</dbReference>
<evidence type="ECO:0000313" key="12">
    <source>
        <dbReference type="Proteomes" id="UP000321555"/>
    </source>
</evidence>
<name>A0A5B8Z7M5_CYTDA</name>
<feature type="transmembrane region" description="Helical" evidence="8">
    <location>
        <begin position="189"/>
        <end position="209"/>
    </location>
</feature>
<evidence type="ECO:0000256" key="3">
    <source>
        <dbReference type="ARBA" id="ARBA00023136"/>
    </source>
</evidence>
<dbReference type="PROSITE" id="PS50885">
    <property type="entry name" value="HAMP"/>
    <property type="match status" value="1"/>
</dbReference>
<dbReference type="GO" id="GO:0006935">
    <property type="term" value="P:chemotaxis"/>
    <property type="evidence" value="ECO:0007669"/>
    <property type="project" value="InterPro"/>
</dbReference>
<dbReference type="GO" id="GO:0007165">
    <property type="term" value="P:signal transduction"/>
    <property type="evidence" value="ECO:0007669"/>
    <property type="project" value="UniProtKB-KW"/>
</dbReference>
<dbReference type="GO" id="GO:0005886">
    <property type="term" value="C:plasma membrane"/>
    <property type="evidence" value="ECO:0007669"/>
    <property type="project" value="UniProtKB-SubCell"/>
</dbReference>
<dbReference type="PANTHER" id="PTHR32089:SF112">
    <property type="entry name" value="LYSOZYME-LIKE PROTEIN-RELATED"/>
    <property type="match status" value="1"/>
</dbReference>
<comment type="subcellular location">
    <subcellularLocation>
        <location evidence="1">Cell membrane</location>
    </subcellularLocation>
</comment>
<dbReference type="Proteomes" id="UP000321555">
    <property type="component" value="Chromosome"/>
</dbReference>
<dbReference type="InterPro" id="IPR003660">
    <property type="entry name" value="HAMP_dom"/>
</dbReference>
<dbReference type="OrthoDB" id="107771at2"/>
<feature type="domain" description="HAMP" evidence="10">
    <location>
        <begin position="211"/>
        <end position="264"/>
    </location>
</feature>
<dbReference type="STRING" id="1742359.GCA_001439625_00551"/>
<dbReference type="Pfam" id="PF12729">
    <property type="entry name" value="4HB_MCP_1"/>
    <property type="match status" value="1"/>
</dbReference>
<dbReference type="SUPFAM" id="SSF58104">
    <property type="entry name" value="Methyl-accepting chemotaxis protein (MCP) signaling domain"/>
    <property type="match status" value="1"/>
</dbReference>
<keyword evidence="8" id="KW-1133">Transmembrane helix</keyword>
<evidence type="ECO:0000259" key="10">
    <source>
        <dbReference type="PROSITE" id="PS50885"/>
    </source>
</evidence>
<evidence type="ECO:0000256" key="4">
    <source>
        <dbReference type="ARBA" id="ARBA00023224"/>
    </source>
</evidence>
<feature type="coiled-coil region" evidence="7">
    <location>
        <begin position="84"/>
        <end position="130"/>
    </location>
</feature>
<dbReference type="EMBL" id="CP042593">
    <property type="protein sequence ID" value="QED47659.1"/>
    <property type="molecule type" value="Genomic_DNA"/>
</dbReference>
<dbReference type="InterPro" id="IPR004090">
    <property type="entry name" value="Chemotax_Me-accpt_rcpt"/>
</dbReference>
<dbReference type="PRINTS" id="PR00260">
    <property type="entry name" value="CHEMTRNSDUCR"/>
</dbReference>
<keyword evidence="8" id="KW-0812">Transmembrane</keyword>
<keyword evidence="7" id="KW-0175">Coiled coil</keyword>
<dbReference type="SMART" id="SM00304">
    <property type="entry name" value="HAMP"/>
    <property type="match status" value="1"/>
</dbReference>
<dbReference type="InterPro" id="IPR004089">
    <property type="entry name" value="MCPsignal_dom"/>
</dbReference>
<dbReference type="KEGG" id="bda:FSZ17_10535"/>
<keyword evidence="4 6" id="KW-0807">Transducer</keyword>
<protein>
    <submittedName>
        <fullName evidence="11">Methyl-accepting chemotaxis protein</fullName>
    </submittedName>
</protein>
<gene>
    <name evidence="11" type="ORF">FSZ17_10535</name>
</gene>
<evidence type="ECO:0000256" key="8">
    <source>
        <dbReference type="SAM" id="Phobius"/>
    </source>
</evidence>
<reference evidence="12" key="1">
    <citation type="submission" date="2019-08" db="EMBL/GenBank/DDBJ databases">
        <authorList>
            <person name="Zheng X."/>
        </authorList>
    </citation>
    <scope>NUCLEOTIDE SEQUENCE [LARGE SCALE GENOMIC DNA]</scope>
    <source>
        <strain evidence="12">FJAT-25496</strain>
    </source>
</reference>
<sequence>MKWGRKMRFTVGKKLLFGFVSVLLLFALYGVISNYELNKMNNEYSDLIEDKVKKLLLLKNVKEDIMAESNGIRGYLLSGESTYLSDYDMASKRLNQQLEELVKTSKGNENNDLINRLNDLHKEFEKSANDAIKFKMEENEAEYMKIVHTSAKEIGKEFDQVANKLITYNEEQLIAYSNSTSKNVEEAKLFVLIFNIIAFILAFTIAYFISKMITNPIIVASNAIDRVAKGELNIGKIKIKNKDEIGSLIQSLNKMLYDLRKVVGQVRETSVLVSSSSEELAASAGQSSLASEQVAQISQQNATDIEQQLFSFRSVSTSIGEMAASIKEITSSSEEMKEVTKHANGLTNNGLQSVENVVKQINEINRTVSNATSSIQGLEIRSNEISNIIGIITSIADQTNLLALNAAIEAARAGEHGKGFAVVADEVRKLAEESKNSADQIKQMLEMIQLETSKSVNVMEEGNKQVYEGLKETEEANFAFSQIAQAMGNVTNKVEIVSSALGKLLTISDQIISEITNVREIAEKSVAATQEASAATEEQLATMEEVSTSATALANLAEELQSVVSHFKI</sequence>
<keyword evidence="2" id="KW-1003">Cell membrane</keyword>
<dbReference type="Pfam" id="PF00672">
    <property type="entry name" value="HAMP"/>
    <property type="match status" value="1"/>
</dbReference>
<evidence type="ECO:0000256" key="6">
    <source>
        <dbReference type="PROSITE-ProRule" id="PRU00284"/>
    </source>
</evidence>
<dbReference type="InterPro" id="IPR024478">
    <property type="entry name" value="HlyB_4HB_MCP"/>
</dbReference>
<feature type="domain" description="Methyl-accepting transducer" evidence="9">
    <location>
        <begin position="283"/>
        <end position="554"/>
    </location>
</feature>
<evidence type="ECO:0000313" key="11">
    <source>
        <dbReference type="EMBL" id="QED47659.1"/>
    </source>
</evidence>
<dbReference type="PANTHER" id="PTHR32089">
    <property type="entry name" value="METHYL-ACCEPTING CHEMOTAXIS PROTEIN MCPB"/>
    <property type="match status" value="1"/>
</dbReference>
<evidence type="ECO:0000256" key="2">
    <source>
        <dbReference type="ARBA" id="ARBA00022475"/>
    </source>
</evidence>
<dbReference type="GO" id="GO:0004888">
    <property type="term" value="F:transmembrane signaling receptor activity"/>
    <property type="evidence" value="ECO:0007669"/>
    <property type="project" value="InterPro"/>
</dbReference>
<evidence type="ECO:0000256" key="1">
    <source>
        <dbReference type="ARBA" id="ARBA00004236"/>
    </source>
</evidence>
<keyword evidence="12" id="KW-1185">Reference proteome</keyword>
<dbReference type="Pfam" id="PF00015">
    <property type="entry name" value="MCPsignal"/>
    <property type="match status" value="1"/>
</dbReference>
<accession>A0A5B8Z7M5</accession>
<dbReference type="Gene3D" id="6.10.340.10">
    <property type="match status" value="1"/>
</dbReference>
<evidence type="ECO:0000256" key="7">
    <source>
        <dbReference type="SAM" id="Coils"/>
    </source>
</evidence>
<evidence type="ECO:0000259" key="9">
    <source>
        <dbReference type="PROSITE" id="PS50111"/>
    </source>
</evidence>
<dbReference type="AlphaFoldDB" id="A0A5B8Z7M5"/>
<comment type="similarity">
    <text evidence="5">Belongs to the methyl-accepting chemotaxis (MCP) protein family.</text>
</comment>